<feature type="signal peptide" evidence="1">
    <location>
        <begin position="1"/>
        <end position="25"/>
    </location>
</feature>
<feature type="chain" id="PRO_5043673731" evidence="1">
    <location>
        <begin position="26"/>
        <end position="314"/>
    </location>
</feature>
<sequence length="314" mass="34729">MWFAPSLISLIIGAALFTEASLSAALDVPKVLANITFNASVSQHEIGAPETAVSEERLHLVEAVAGVIEGLLPFRRNPEVQRLLETLGELDSIEAAFTKLGLGSIQLQSDVAIRLRAFSVSAKAVALSKETIADLETAIADRKKLRFDDLRIPVSRSAVAATDDELERLYVALTVNKNALANSESVLADSKRAVSNYFERAEFRAWYEHAKKASRVGTPEPTMYNVLYDTFDVREIAVMIESSLSEGSAIGQKLQNEEFDTWFNGFIILDKASACKMLRTAENVIEFKIPDSMIDKIGEKFELYCKDKRKGTFI</sequence>
<accession>A0AAV1TEV7</accession>
<keyword evidence="1" id="KW-0732">Signal</keyword>
<gene>
    <name evidence="2" type="ORF">PM001_LOCUS5870</name>
</gene>
<organism evidence="2 3">
    <name type="scientific">Peronospora matthiolae</name>
    <dbReference type="NCBI Taxonomy" id="2874970"/>
    <lineage>
        <taxon>Eukaryota</taxon>
        <taxon>Sar</taxon>
        <taxon>Stramenopiles</taxon>
        <taxon>Oomycota</taxon>
        <taxon>Peronosporomycetes</taxon>
        <taxon>Peronosporales</taxon>
        <taxon>Peronosporaceae</taxon>
        <taxon>Peronospora</taxon>
    </lineage>
</organism>
<proteinExistence type="predicted"/>
<evidence type="ECO:0000313" key="2">
    <source>
        <dbReference type="EMBL" id="CAK7918812.1"/>
    </source>
</evidence>
<reference evidence="2" key="1">
    <citation type="submission" date="2024-01" db="EMBL/GenBank/DDBJ databases">
        <authorList>
            <person name="Webb A."/>
        </authorList>
    </citation>
    <scope>NUCLEOTIDE SEQUENCE</scope>
    <source>
        <strain evidence="2">Pm1</strain>
    </source>
</reference>
<comment type="caution">
    <text evidence="2">The sequence shown here is derived from an EMBL/GenBank/DDBJ whole genome shotgun (WGS) entry which is preliminary data.</text>
</comment>
<dbReference type="EMBL" id="CAKLBY020000047">
    <property type="protein sequence ID" value="CAK7918812.1"/>
    <property type="molecule type" value="Genomic_DNA"/>
</dbReference>
<dbReference type="AlphaFoldDB" id="A0AAV1TEV7"/>
<name>A0AAV1TEV7_9STRA</name>
<evidence type="ECO:0000313" key="3">
    <source>
        <dbReference type="Proteomes" id="UP001162060"/>
    </source>
</evidence>
<protein>
    <submittedName>
        <fullName evidence="2">Uncharacterized protein</fullName>
    </submittedName>
</protein>
<evidence type="ECO:0000256" key="1">
    <source>
        <dbReference type="SAM" id="SignalP"/>
    </source>
</evidence>
<dbReference type="Proteomes" id="UP001162060">
    <property type="component" value="Unassembled WGS sequence"/>
</dbReference>